<keyword evidence="7" id="KW-0472">Membrane</keyword>
<keyword evidence="11" id="KW-1185">Reference proteome</keyword>
<organism evidence="10 11">
    <name type="scientific">Pseudolycoriella hygida</name>
    <dbReference type="NCBI Taxonomy" id="35572"/>
    <lineage>
        <taxon>Eukaryota</taxon>
        <taxon>Metazoa</taxon>
        <taxon>Ecdysozoa</taxon>
        <taxon>Arthropoda</taxon>
        <taxon>Hexapoda</taxon>
        <taxon>Insecta</taxon>
        <taxon>Pterygota</taxon>
        <taxon>Neoptera</taxon>
        <taxon>Endopterygota</taxon>
        <taxon>Diptera</taxon>
        <taxon>Nematocera</taxon>
        <taxon>Sciaroidea</taxon>
        <taxon>Sciaridae</taxon>
        <taxon>Pseudolycoriella</taxon>
    </lineage>
</organism>
<gene>
    <name evidence="10" type="primary">Prss2</name>
    <name evidence="10" type="ORF">Bhyg_08556</name>
</gene>
<dbReference type="SUPFAM" id="SSF50494">
    <property type="entry name" value="Trypsin-like serine proteases"/>
    <property type="match status" value="1"/>
</dbReference>
<accession>A0A9Q0N4V0</accession>
<reference evidence="10" key="1">
    <citation type="submission" date="2022-07" db="EMBL/GenBank/DDBJ databases">
        <authorList>
            <person name="Trinca V."/>
            <person name="Uliana J.V.C."/>
            <person name="Torres T.T."/>
            <person name="Ward R.J."/>
            <person name="Monesi N."/>
        </authorList>
    </citation>
    <scope>NUCLEOTIDE SEQUENCE</scope>
    <source>
        <strain evidence="10">HSMRA1968</strain>
        <tissue evidence="10">Whole embryos</tissue>
    </source>
</reference>
<comment type="similarity">
    <text evidence="6">Belongs to the peptidase S1 family. CLIP subfamily.</text>
</comment>
<sequence length="296" mass="31112">MKYTLCVLLCSAFFVHNVYSLQGGTTVTLGTHPSHALVLVEQVPHGGTIVNINHVVTSCRIVLTANNELRPVAQFAIRAGGITFTEGTANTVTAIFPHPEFNPWTFNNDVAVANNFAFNFNVANPPIAPAVLNERVFGEQTDCFVVGFNAPTVAVPNPPLLQLVQPVLNRATGCNAATVHNGRVLESMLCGGVLGANSGICPSTIGGGLYCFGNFTGIATSGTGCGAANSPGIYTQVRHHVQWINNQLTRTQIPAAGPTHPPGVIVSAAVIATVAHTLLICLAFLITIQCLFNAIF</sequence>
<comment type="caution">
    <text evidence="10">The sequence shown here is derived from an EMBL/GenBank/DDBJ whole genome shotgun (WGS) entry which is preliminary data.</text>
</comment>
<feature type="transmembrane region" description="Helical" evidence="7">
    <location>
        <begin position="264"/>
        <end position="292"/>
    </location>
</feature>
<evidence type="ECO:0000256" key="3">
    <source>
        <dbReference type="ARBA" id="ARBA00022670"/>
    </source>
</evidence>
<dbReference type="SMART" id="SM00020">
    <property type="entry name" value="Tryp_SPc"/>
    <property type="match status" value="1"/>
</dbReference>
<keyword evidence="5" id="KW-0720">Serine protease</keyword>
<dbReference type="GO" id="GO:0005615">
    <property type="term" value="C:extracellular space"/>
    <property type="evidence" value="ECO:0007669"/>
    <property type="project" value="TreeGrafter"/>
</dbReference>
<dbReference type="GO" id="GO:0004252">
    <property type="term" value="F:serine-type endopeptidase activity"/>
    <property type="evidence" value="ECO:0007669"/>
    <property type="project" value="InterPro"/>
</dbReference>
<dbReference type="PROSITE" id="PS50240">
    <property type="entry name" value="TRYPSIN_DOM"/>
    <property type="match status" value="1"/>
</dbReference>
<feature type="domain" description="Peptidase S1" evidence="9">
    <location>
        <begin position="21"/>
        <end position="249"/>
    </location>
</feature>
<evidence type="ECO:0000256" key="4">
    <source>
        <dbReference type="ARBA" id="ARBA00022801"/>
    </source>
</evidence>
<protein>
    <submittedName>
        <fullName evidence="10">Anionic trypsin-2</fullName>
    </submittedName>
</protein>
<keyword evidence="8" id="KW-0732">Signal</keyword>
<dbReference type="InterPro" id="IPR043504">
    <property type="entry name" value="Peptidase_S1_PA_chymotrypsin"/>
</dbReference>
<dbReference type="EMBL" id="WJQU01000002">
    <property type="protein sequence ID" value="KAJ6643593.1"/>
    <property type="molecule type" value="Genomic_DNA"/>
</dbReference>
<evidence type="ECO:0000256" key="7">
    <source>
        <dbReference type="SAM" id="Phobius"/>
    </source>
</evidence>
<evidence type="ECO:0000256" key="2">
    <source>
        <dbReference type="ARBA" id="ARBA00022525"/>
    </source>
</evidence>
<evidence type="ECO:0000256" key="6">
    <source>
        <dbReference type="ARBA" id="ARBA00024195"/>
    </source>
</evidence>
<dbReference type="PANTHER" id="PTHR24264:SF65">
    <property type="entry name" value="SRCR DOMAIN-CONTAINING PROTEIN"/>
    <property type="match status" value="1"/>
</dbReference>
<feature type="signal peptide" evidence="8">
    <location>
        <begin position="1"/>
        <end position="20"/>
    </location>
</feature>
<dbReference type="Pfam" id="PF00089">
    <property type="entry name" value="Trypsin"/>
    <property type="match status" value="1"/>
</dbReference>
<comment type="subcellular location">
    <subcellularLocation>
        <location evidence="1">Secreted</location>
    </subcellularLocation>
</comment>
<dbReference type="InterPro" id="IPR009003">
    <property type="entry name" value="Peptidase_S1_PA"/>
</dbReference>
<evidence type="ECO:0000313" key="10">
    <source>
        <dbReference type="EMBL" id="KAJ6643593.1"/>
    </source>
</evidence>
<evidence type="ECO:0000256" key="5">
    <source>
        <dbReference type="ARBA" id="ARBA00022825"/>
    </source>
</evidence>
<dbReference type="InterPro" id="IPR001254">
    <property type="entry name" value="Trypsin_dom"/>
</dbReference>
<feature type="chain" id="PRO_5040498039" evidence="8">
    <location>
        <begin position="21"/>
        <end position="296"/>
    </location>
</feature>
<dbReference type="Proteomes" id="UP001151699">
    <property type="component" value="Chromosome B"/>
</dbReference>
<dbReference type="PANTHER" id="PTHR24264">
    <property type="entry name" value="TRYPSIN-RELATED"/>
    <property type="match status" value="1"/>
</dbReference>
<dbReference type="Gene3D" id="2.40.10.10">
    <property type="entry name" value="Trypsin-like serine proteases"/>
    <property type="match status" value="1"/>
</dbReference>
<dbReference type="OrthoDB" id="7726766at2759"/>
<keyword evidence="2" id="KW-0964">Secreted</keyword>
<evidence type="ECO:0000256" key="8">
    <source>
        <dbReference type="SAM" id="SignalP"/>
    </source>
</evidence>
<keyword evidence="7" id="KW-0812">Transmembrane</keyword>
<keyword evidence="7" id="KW-1133">Transmembrane helix</keyword>
<dbReference type="AlphaFoldDB" id="A0A9Q0N4V0"/>
<keyword evidence="4" id="KW-0378">Hydrolase</keyword>
<evidence type="ECO:0000313" key="11">
    <source>
        <dbReference type="Proteomes" id="UP001151699"/>
    </source>
</evidence>
<evidence type="ECO:0000259" key="9">
    <source>
        <dbReference type="PROSITE" id="PS50240"/>
    </source>
</evidence>
<dbReference type="InterPro" id="IPR050127">
    <property type="entry name" value="Serine_Proteases_S1"/>
</dbReference>
<proteinExistence type="inferred from homology"/>
<evidence type="ECO:0000256" key="1">
    <source>
        <dbReference type="ARBA" id="ARBA00004613"/>
    </source>
</evidence>
<name>A0A9Q0N4V0_9DIPT</name>
<dbReference type="GO" id="GO:0006508">
    <property type="term" value="P:proteolysis"/>
    <property type="evidence" value="ECO:0007669"/>
    <property type="project" value="UniProtKB-KW"/>
</dbReference>
<keyword evidence="3" id="KW-0645">Protease</keyword>